<comment type="similarity">
    <text evidence="1">Belongs to the DprA/Smf family.</text>
</comment>
<dbReference type="InterPro" id="IPR057338">
    <property type="entry name" value="DprA_SAM"/>
</dbReference>
<name>A0A1V4B2I0_9PAST</name>
<organism evidence="5 7">
    <name type="scientific">Canicola haemoglobinophilus</name>
    <dbReference type="NCBI Taxonomy" id="733"/>
    <lineage>
        <taxon>Bacteria</taxon>
        <taxon>Pseudomonadati</taxon>
        <taxon>Pseudomonadota</taxon>
        <taxon>Gammaproteobacteria</taxon>
        <taxon>Pasteurellales</taxon>
        <taxon>Pasteurellaceae</taxon>
        <taxon>Canicola</taxon>
    </lineage>
</organism>
<dbReference type="EMBL" id="UGHF01000001">
    <property type="protein sequence ID" value="STO59940.1"/>
    <property type="molecule type" value="Genomic_DNA"/>
</dbReference>
<proteinExistence type="inferred from homology"/>
<dbReference type="NCBIfam" id="TIGR00732">
    <property type="entry name" value="dprA"/>
    <property type="match status" value="1"/>
</dbReference>
<dbReference type="Pfam" id="PF25317">
    <property type="entry name" value="SAM_SMF"/>
    <property type="match status" value="1"/>
</dbReference>
<evidence type="ECO:0000259" key="3">
    <source>
        <dbReference type="Pfam" id="PF17782"/>
    </source>
</evidence>
<protein>
    <submittedName>
        <fullName evidence="5">DNA processing chain A</fullName>
    </submittedName>
</protein>
<evidence type="ECO:0000313" key="8">
    <source>
        <dbReference type="Proteomes" id="UP000254496"/>
    </source>
</evidence>
<dbReference type="InterPro" id="IPR041614">
    <property type="entry name" value="DprA_WH"/>
</dbReference>
<keyword evidence="7" id="KW-1185">Reference proteome</keyword>
<evidence type="ECO:0000313" key="5">
    <source>
        <dbReference type="EMBL" id="STO59940.1"/>
    </source>
</evidence>
<dbReference type="EMBL" id="UGHJ01000001">
    <property type="protein sequence ID" value="STO67639.1"/>
    <property type="molecule type" value="Genomic_DNA"/>
</dbReference>
<accession>A0A1V4B2I0</accession>
<evidence type="ECO:0000259" key="2">
    <source>
        <dbReference type="Pfam" id="PF02481"/>
    </source>
</evidence>
<dbReference type="Proteomes" id="UP000254496">
    <property type="component" value="Unassembled WGS sequence"/>
</dbReference>
<feature type="domain" description="DprA winged helix" evidence="3">
    <location>
        <begin position="310"/>
        <end position="358"/>
    </location>
</feature>
<dbReference type="Pfam" id="PF17782">
    <property type="entry name" value="WHD_DprA"/>
    <property type="match status" value="1"/>
</dbReference>
<gene>
    <name evidence="5" type="primary">dprA</name>
    <name evidence="5" type="ORF">NCTC1659_01205</name>
    <name evidence="6" type="ORF">NCTC8540_00101</name>
</gene>
<dbReference type="RefSeq" id="WP_078218008.1">
    <property type="nucleotide sequence ID" value="NZ_MUXZ01000008.1"/>
</dbReference>
<evidence type="ECO:0000313" key="7">
    <source>
        <dbReference type="Proteomes" id="UP000254329"/>
    </source>
</evidence>
<dbReference type="Gene3D" id="1.10.10.10">
    <property type="entry name" value="Winged helix-like DNA-binding domain superfamily/Winged helix DNA-binding domain"/>
    <property type="match status" value="1"/>
</dbReference>
<evidence type="ECO:0000259" key="4">
    <source>
        <dbReference type="Pfam" id="PF25317"/>
    </source>
</evidence>
<dbReference type="Pfam" id="PF02481">
    <property type="entry name" value="DNA_processg_A"/>
    <property type="match status" value="1"/>
</dbReference>
<evidence type="ECO:0000313" key="6">
    <source>
        <dbReference type="EMBL" id="STO67639.1"/>
    </source>
</evidence>
<dbReference type="InterPro" id="IPR003488">
    <property type="entry name" value="DprA"/>
</dbReference>
<dbReference type="STRING" id="733.B0186_03485"/>
<dbReference type="Gene3D" id="3.40.50.450">
    <property type="match status" value="1"/>
</dbReference>
<dbReference type="SUPFAM" id="SSF102405">
    <property type="entry name" value="MCP/YpsA-like"/>
    <property type="match status" value="1"/>
</dbReference>
<dbReference type="InterPro" id="IPR057666">
    <property type="entry name" value="DrpA_SLOG"/>
</dbReference>
<sequence length="368" mass="41300">MNNQNELLLRLLQVPKLGASGITQLLSQIDLQILEDYDDAEFHYLGWKPEQINKWFHPDPRYIEPALFWASKKGHHLLNFYQDNYPYLLKQTIGAPPLLFIKGNPDILAQQQVAIVGSRQCSHYGEYWAKYFATELSLAGFVVTSGLALGIDGFCHQAVVDIQGKTIGVLGGGLEELYPKQHKKLAQQMIDCGGALVSEFLPHQPPKPQHFPQRNRIISGLSKGVLVIEATEKSGSLITARCALEQNREVFALPGQIQNEYSQGCHKLIKDGAWLVENVADIVENLSPFTHYERQLTLKQIESQFPPAYKIPATPTYPELYAHIGYTPVGLDELSEKSGLSVDTLLIQLLELELQDLVIADQGLYRRT</sequence>
<dbReference type="AlphaFoldDB" id="A0A1V4B2I0"/>
<reference evidence="7 8" key="1">
    <citation type="submission" date="2018-06" db="EMBL/GenBank/DDBJ databases">
        <authorList>
            <consortium name="Pathogen Informatics"/>
            <person name="Doyle S."/>
        </authorList>
    </citation>
    <scope>NUCLEOTIDE SEQUENCE [LARGE SCALE GENOMIC DNA]</scope>
    <source>
        <strain evidence="5 7">NCTC1659</strain>
        <strain evidence="6 8">NCTC8540</strain>
    </source>
</reference>
<dbReference type="Proteomes" id="UP000254329">
    <property type="component" value="Unassembled WGS sequence"/>
</dbReference>
<dbReference type="PANTHER" id="PTHR43022:SF1">
    <property type="entry name" value="PROTEIN SMF"/>
    <property type="match status" value="1"/>
</dbReference>
<dbReference type="InterPro" id="IPR036388">
    <property type="entry name" value="WH-like_DNA-bd_sf"/>
</dbReference>
<dbReference type="OrthoDB" id="9785707at2"/>
<dbReference type="PANTHER" id="PTHR43022">
    <property type="entry name" value="PROTEIN SMF"/>
    <property type="match status" value="1"/>
</dbReference>
<feature type="domain" description="Smf/DprA SAM" evidence="4">
    <location>
        <begin position="4"/>
        <end position="67"/>
    </location>
</feature>
<dbReference type="GO" id="GO:0009294">
    <property type="term" value="P:DNA-mediated transformation"/>
    <property type="evidence" value="ECO:0007669"/>
    <property type="project" value="InterPro"/>
</dbReference>
<evidence type="ECO:0000256" key="1">
    <source>
        <dbReference type="ARBA" id="ARBA00006525"/>
    </source>
</evidence>
<feature type="domain" description="Smf/DprA SLOG" evidence="2">
    <location>
        <begin position="78"/>
        <end position="286"/>
    </location>
</feature>